<comment type="subcellular location">
    <subcellularLocation>
        <location evidence="2">Chromosome</location>
    </subcellularLocation>
    <subcellularLocation>
        <location evidence="1">Nucleus</location>
    </subcellularLocation>
</comment>
<dbReference type="SUPFAM" id="SSF47113">
    <property type="entry name" value="Histone-fold"/>
    <property type="match status" value="1"/>
</dbReference>
<dbReference type="STRING" id="98403.A0A151GQV9"/>
<keyword evidence="4 8" id="KW-0158">Chromosome</keyword>
<organism evidence="10 11">
    <name type="scientific">Drechmeria coniospora</name>
    <name type="common">Nematophagous fungus</name>
    <name type="synonym">Meria coniospora</name>
    <dbReference type="NCBI Taxonomy" id="98403"/>
    <lineage>
        <taxon>Eukaryota</taxon>
        <taxon>Fungi</taxon>
        <taxon>Dikarya</taxon>
        <taxon>Ascomycota</taxon>
        <taxon>Pezizomycotina</taxon>
        <taxon>Sordariomycetes</taxon>
        <taxon>Hypocreomycetidae</taxon>
        <taxon>Hypocreales</taxon>
        <taxon>Ophiocordycipitaceae</taxon>
        <taxon>Drechmeria</taxon>
    </lineage>
</organism>
<comment type="function">
    <text evidence="8">Core component of nucleosome. Nucleosomes wrap and compact DNA into chromatin, limiting DNA accessibility to the cellular machineries which require DNA as a template. Histones thereby play a central role in transcription regulation, DNA repair, DNA replication and chromosomal stability. DNA accessibility is regulated via a complex set of post-translational modifications of histones, also called histone code, and nucleosome remodeling.</text>
</comment>
<dbReference type="PRINTS" id="PR00623">
    <property type="entry name" value="HISTONEH4"/>
</dbReference>
<feature type="region of interest" description="Disordered" evidence="9">
    <location>
        <begin position="1"/>
        <end position="20"/>
    </location>
</feature>
<dbReference type="RefSeq" id="XP_040658734.1">
    <property type="nucleotide sequence ID" value="XM_040797851.1"/>
</dbReference>
<dbReference type="EMBL" id="LAYC01000001">
    <property type="protein sequence ID" value="KYK59382.1"/>
    <property type="molecule type" value="Genomic_DNA"/>
</dbReference>
<evidence type="ECO:0000256" key="8">
    <source>
        <dbReference type="RuleBase" id="RU000528"/>
    </source>
</evidence>
<evidence type="ECO:0000256" key="5">
    <source>
        <dbReference type="ARBA" id="ARBA00023125"/>
    </source>
</evidence>
<comment type="caution">
    <text evidence="10">The sequence shown here is derived from an EMBL/GenBank/DDBJ whole genome shotgun (WGS) entry which is preliminary data.</text>
</comment>
<dbReference type="InterPro" id="IPR001951">
    <property type="entry name" value="Histone_H4"/>
</dbReference>
<dbReference type="PANTHER" id="PTHR10484">
    <property type="entry name" value="HISTONE H4"/>
    <property type="match status" value="1"/>
</dbReference>
<gene>
    <name evidence="10" type="ORF">DCS_00512</name>
</gene>
<dbReference type="Gene3D" id="1.10.20.10">
    <property type="entry name" value="Histone, subunit A"/>
    <property type="match status" value="1"/>
</dbReference>
<evidence type="ECO:0000313" key="10">
    <source>
        <dbReference type="EMBL" id="KYK59382.1"/>
    </source>
</evidence>
<protein>
    <recommendedName>
        <fullName evidence="8">Histone H4</fullName>
    </recommendedName>
</protein>
<evidence type="ECO:0000256" key="2">
    <source>
        <dbReference type="ARBA" id="ARBA00004286"/>
    </source>
</evidence>
<evidence type="ECO:0000256" key="1">
    <source>
        <dbReference type="ARBA" id="ARBA00004123"/>
    </source>
</evidence>
<proteinExistence type="inferred from homology"/>
<feature type="compositionally biased region" description="Low complexity" evidence="9">
    <location>
        <begin position="1"/>
        <end position="17"/>
    </location>
</feature>
<evidence type="ECO:0000256" key="4">
    <source>
        <dbReference type="ARBA" id="ARBA00022454"/>
    </source>
</evidence>
<evidence type="ECO:0000256" key="6">
    <source>
        <dbReference type="ARBA" id="ARBA00023242"/>
    </source>
</evidence>
<keyword evidence="11" id="KW-1185">Reference proteome</keyword>
<keyword evidence="7 8" id="KW-0544">Nucleosome core</keyword>
<dbReference type="Proteomes" id="UP000076580">
    <property type="component" value="Chromosome 01"/>
</dbReference>
<comment type="subunit">
    <text evidence="8">The nucleosome is a histone octamer containing two molecules each of H2A, H2B, H3 and H4 assembled in one H3-H4 heterotetramer and two H2A-H2B heterodimers. The octamer wraps approximately 147 bp of DNA.</text>
</comment>
<dbReference type="CDD" id="cd22912">
    <property type="entry name" value="HFD_H4"/>
    <property type="match status" value="1"/>
</dbReference>
<evidence type="ECO:0000313" key="11">
    <source>
        <dbReference type="Proteomes" id="UP000076580"/>
    </source>
</evidence>
<comment type="similarity">
    <text evidence="3 8">Belongs to the histone H4 family.</text>
</comment>
<dbReference type="InParanoid" id="A0A151GQV9"/>
<keyword evidence="6 8" id="KW-0539">Nucleus</keyword>
<dbReference type="GO" id="GO:0030527">
    <property type="term" value="F:structural constituent of chromatin"/>
    <property type="evidence" value="ECO:0007669"/>
    <property type="project" value="InterPro"/>
</dbReference>
<evidence type="ECO:0000256" key="9">
    <source>
        <dbReference type="SAM" id="MobiDB-lite"/>
    </source>
</evidence>
<dbReference type="GeneID" id="63713155"/>
<dbReference type="AlphaFoldDB" id="A0A151GQV9"/>
<dbReference type="GO" id="GO:0046982">
    <property type="term" value="F:protein heterodimerization activity"/>
    <property type="evidence" value="ECO:0007669"/>
    <property type="project" value="InterPro"/>
</dbReference>
<evidence type="ECO:0000256" key="3">
    <source>
        <dbReference type="ARBA" id="ARBA00006564"/>
    </source>
</evidence>
<reference evidence="10 11" key="1">
    <citation type="journal article" date="2016" name="Sci. Rep.">
        <title>Insights into Adaptations to a Near-Obligate Nematode Endoparasitic Lifestyle from the Finished Genome of Drechmeria coniospora.</title>
        <authorList>
            <person name="Zhang L."/>
            <person name="Zhou Z."/>
            <person name="Guo Q."/>
            <person name="Fokkens L."/>
            <person name="Miskei M."/>
            <person name="Pocsi I."/>
            <person name="Zhang W."/>
            <person name="Chen M."/>
            <person name="Wang L."/>
            <person name="Sun Y."/>
            <person name="Donzelli B.G."/>
            <person name="Gibson D.M."/>
            <person name="Nelson D.R."/>
            <person name="Luo J.G."/>
            <person name="Rep M."/>
            <person name="Liu H."/>
            <person name="Yang S."/>
            <person name="Wang J."/>
            <person name="Krasnoff S.B."/>
            <person name="Xu Y."/>
            <person name="Molnar I."/>
            <person name="Lin M."/>
        </authorList>
    </citation>
    <scope>NUCLEOTIDE SEQUENCE [LARGE SCALE GENOMIC DNA]</scope>
    <source>
        <strain evidence="10 11">ARSEF 6962</strain>
    </source>
</reference>
<accession>A0A151GQV9</accession>
<keyword evidence="5 8" id="KW-0238">DNA-binding</keyword>
<dbReference type="InterPro" id="IPR009072">
    <property type="entry name" value="Histone-fold"/>
</dbReference>
<sequence length="140" mass="15310">MAPTPSSRGGPAGARPGIAKIGTGKLSGKTILSSRHRKIVKDTIHGIIPARPDIRRMARRGGVKRISAGVYQEIRIAMKAYLENILRTCVIYVEHRGAKTITTADVIHGLQKMSRPIYGFDPDTYDGRTMARHNVPKPAV</sequence>
<name>A0A151GQV9_DRECN</name>
<dbReference type="SMART" id="SM00417">
    <property type="entry name" value="H4"/>
    <property type="match status" value="1"/>
</dbReference>
<dbReference type="GO" id="GO:0003677">
    <property type="term" value="F:DNA binding"/>
    <property type="evidence" value="ECO:0007669"/>
    <property type="project" value="UniProtKB-KW"/>
</dbReference>
<dbReference type="GO" id="GO:0005634">
    <property type="term" value="C:nucleus"/>
    <property type="evidence" value="ECO:0007669"/>
    <property type="project" value="UniProtKB-SubCell"/>
</dbReference>
<evidence type="ECO:0000256" key="7">
    <source>
        <dbReference type="ARBA" id="ARBA00023269"/>
    </source>
</evidence>
<dbReference type="GO" id="GO:0000786">
    <property type="term" value="C:nucleosome"/>
    <property type="evidence" value="ECO:0007669"/>
    <property type="project" value="UniProtKB-KW"/>
</dbReference>